<gene>
    <name evidence="2" type="ORF">GCM10008906_13360</name>
</gene>
<name>A0ABN1JE25_9CLOT</name>
<reference evidence="2 3" key="1">
    <citation type="journal article" date="2019" name="Int. J. Syst. Evol. Microbiol.">
        <title>The Global Catalogue of Microorganisms (GCM) 10K type strain sequencing project: providing services to taxonomists for standard genome sequencing and annotation.</title>
        <authorList>
            <consortium name="The Broad Institute Genomics Platform"/>
            <consortium name="The Broad Institute Genome Sequencing Center for Infectious Disease"/>
            <person name="Wu L."/>
            <person name="Ma J."/>
        </authorList>
    </citation>
    <scope>NUCLEOTIDE SEQUENCE [LARGE SCALE GENOMIC DNA]</scope>
    <source>
        <strain evidence="2 3">JCM 1407</strain>
    </source>
</reference>
<feature type="transmembrane region" description="Helical" evidence="1">
    <location>
        <begin position="96"/>
        <end position="124"/>
    </location>
</feature>
<dbReference type="NCBIfam" id="NF045596">
    <property type="entry name" value="ECF_S_CD3073"/>
    <property type="match status" value="1"/>
</dbReference>
<feature type="transmembrane region" description="Helical" evidence="1">
    <location>
        <begin position="6"/>
        <end position="26"/>
    </location>
</feature>
<feature type="transmembrane region" description="Helical" evidence="1">
    <location>
        <begin position="72"/>
        <end position="89"/>
    </location>
</feature>
<dbReference type="Pfam" id="PF07155">
    <property type="entry name" value="ECF-ribofla_trS"/>
    <property type="match status" value="1"/>
</dbReference>
<dbReference type="EMBL" id="BAAACG010000008">
    <property type="protein sequence ID" value="GAA0737338.1"/>
    <property type="molecule type" value="Genomic_DNA"/>
</dbReference>
<proteinExistence type="predicted"/>
<dbReference type="InterPro" id="IPR009825">
    <property type="entry name" value="ECF_substrate-spec-like"/>
</dbReference>
<keyword evidence="3" id="KW-1185">Reference proteome</keyword>
<dbReference type="Proteomes" id="UP001501510">
    <property type="component" value="Unassembled WGS sequence"/>
</dbReference>
<dbReference type="Gene3D" id="1.10.1760.20">
    <property type="match status" value="1"/>
</dbReference>
<evidence type="ECO:0000313" key="3">
    <source>
        <dbReference type="Proteomes" id="UP001501510"/>
    </source>
</evidence>
<protein>
    <submittedName>
        <fullName evidence="2">ECF transporter S component</fullName>
    </submittedName>
</protein>
<sequence length="194" mass="21045">MRNNKVRILVLCSVAIALNIILGIIASSLKLPLYLDTIGTIFIAVYFGPFYGATVGGATNLITGIIFSPKDIPFLIVSVVAGLVVGFISKKFQFNFITATITGIVLSILCPLIGTPIGIFVYGGLTGTGLDLLFVWLKESGNSIFVASFIPKAINNLLDKIGSCIIVYFIIKSMPDRYKIRTKRGKSVNYISYH</sequence>
<keyword evidence="1" id="KW-1133">Transmembrane helix</keyword>
<organism evidence="2 3">
    <name type="scientific">Clostridium oceanicum</name>
    <dbReference type="NCBI Taxonomy" id="1543"/>
    <lineage>
        <taxon>Bacteria</taxon>
        <taxon>Bacillati</taxon>
        <taxon>Bacillota</taxon>
        <taxon>Clostridia</taxon>
        <taxon>Eubacteriales</taxon>
        <taxon>Clostridiaceae</taxon>
        <taxon>Clostridium</taxon>
    </lineage>
</organism>
<evidence type="ECO:0000313" key="2">
    <source>
        <dbReference type="EMBL" id="GAA0737338.1"/>
    </source>
</evidence>
<evidence type="ECO:0000256" key="1">
    <source>
        <dbReference type="SAM" id="Phobius"/>
    </source>
</evidence>
<keyword evidence="1" id="KW-0472">Membrane</keyword>
<dbReference type="RefSeq" id="WP_343760134.1">
    <property type="nucleotide sequence ID" value="NZ_BAAACG010000008.1"/>
</dbReference>
<keyword evidence="1" id="KW-0812">Transmembrane</keyword>
<accession>A0ABN1JE25</accession>
<comment type="caution">
    <text evidence="2">The sequence shown here is derived from an EMBL/GenBank/DDBJ whole genome shotgun (WGS) entry which is preliminary data.</text>
</comment>
<feature type="transmembrane region" description="Helical" evidence="1">
    <location>
        <begin position="33"/>
        <end position="52"/>
    </location>
</feature>